<sequence>MLVLTRKNGETIKIGDDIEITIVASKNDQVKIGIKAPKNVEIYRKEIYDMITSENQQASKDISGLLKFMSKNEKN</sequence>
<dbReference type="InterPro" id="IPR036107">
    <property type="entry name" value="CsrA_sf"/>
</dbReference>
<keyword evidence="3 5" id="KW-0810">Translation regulation</keyword>
<evidence type="ECO:0000256" key="5">
    <source>
        <dbReference type="HAMAP-Rule" id="MF_00167"/>
    </source>
</evidence>
<dbReference type="InterPro" id="IPR003751">
    <property type="entry name" value="CsrA"/>
</dbReference>
<dbReference type="RefSeq" id="WP_132003333.1">
    <property type="nucleotide sequence ID" value="NZ_JABUHM010000002.1"/>
</dbReference>
<evidence type="ECO:0000256" key="3">
    <source>
        <dbReference type="ARBA" id="ARBA00022845"/>
    </source>
</evidence>
<dbReference type="Gene3D" id="2.60.40.4380">
    <property type="entry name" value="Translational regulator CsrA"/>
    <property type="match status" value="1"/>
</dbReference>
<comment type="similarity">
    <text evidence="5">Belongs to the CsrA/RsmA family.</text>
</comment>
<dbReference type="Proteomes" id="UP000295689">
    <property type="component" value="Unassembled WGS sequence"/>
</dbReference>
<comment type="subunit">
    <text evidence="5">Homodimer; the beta-strands of each monomer intercalate to form a hydrophobic core, while the alpha-helices form wings that extend away from the core.</text>
</comment>
<organism evidence="6 7">
    <name type="scientific">Mesobacillus foraminis</name>
    <dbReference type="NCBI Taxonomy" id="279826"/>
    <lineage>
        <taxon>Bacteria</taxon>
        <taxon>Bacillati</taxon>
        <taxon>Bacillota</taxon>
        <taxon>Bacilli</taxon>
        <taxon>Bacillales</taxon>
        <taxon>Bacillaceae</taxon>
        <taxon>Mesobacillus</taxon>
    </lineage>
</organism>
<comment type="caution">
    <text evidence="6">The sequence shown here is derived from an EMBL/GenBank/DDBJ whole genome shotgun (WGS) entry which is preliminary data.</text>
</comment>
<dbReference type="NCBIfam" id="NF002469">
    <property type="entry name" value="PRK01712.1"/>
    <property type="match status" value="1"/>
</dbReference>
<accession>A0A4R2BIM9</accession>
<evidence type="ECO:0000313" key="7">
    <source>
        <dbReference type="Proteomes" id="UP000295689"/>
    </source>
</evidence>
<evidence type="ECO:0000256" key="2">
    <source>
        <dbReference type="ARBA" id="ARBA00022491"/>
    </source>
</evidence>
<dbReference type="GO" id="GO:0045947">
    <property type="term" value="P:negative regulation of translational initiation"/>
    <property type="evidence" value="ECO:0007669"/>
    <property type="project" value="UniProtKB-UniRule"/>
</dbReference>
<comment type="function">
    <text evidence="5">A translational regulator that binds mRNA to regulate translation initiation and/or mRNA stability. Usually binds in the 5'-UTR at or near the Shine-Dalgarno sequence preventing ribosome-binding, thus repressing translation. Its main target seems to be the major flagellin gene, while its function is anatagonized by FliW.</text>
</comment>
<reference evidence="6 7" key="1">
    <citation type="journal article" date="2015" name="Stand. Genomic Sci.">
        <title>Genomic Encyclopedia of Bacterial and Archaeal Type Strains, Phase III: the genomes of soil and plant-associated and newly described type strains.</title>
        <authorList>
            <person name="Whitman W.B."/>
            <person name="Woyke T."/>
            <person name="Klenk H.P."/>
            <person name="Zhou Y."/>
            <person name="Lilburn T.G."/>
            <person name="Beck B.J."/>
            <person name="De Vos P."/>
            <person name="Vandamme P."/>
            <person name="Eisen J.A."/>
            <person name="Garrity G."/>
            <person name="Hugenholtz P."/>
            <person name="Kyrpides N.C."/>
        </authorList>
    </citation>
    <scope>NUCLEOTIDE SEQUENCE [LARGE SCALE GENOMIC DNA]</scope>
    <source>
        <strain evidence="6 7">CV53</strain>
    </source>
</reference>
<dbReference type="FunFam" id="2.60.40.4380:FF:000002">
    <property type="entry name" value="Translational regulator CsrA"/>
    <property type="match status" value="1"/>
</dbReference>
<dbReference type="GO" id="GO:0048027">
    <property type="term" value="F:mRNA 5'-UTR binding"/>
    <property type="evidence" value="ECO:0007669"/>
    <property type="project" value="UniProtKB-UniRule"/>
</dbReference>
<dbReference type="GO" id="GO:1902208">
    <property type="term" value="P:regulation of bacterial-type flagellum assembly"/>
    <property type="evidence" value="ECO:0007669"/>
    <property type="project" value="UniProtKB-UniRule"/>
</dbReference>
<dbReference type="GO" id="GO:0006402">
    <property type="term" value="P:mRNA catabolic process"/>
    <property type="evidence" value="ECO:0007669"/>
    <property type="project" value="InterPro"/>
</dbReference>
<keyword evidence="5" id="KW-1005">Bacterial flagellum biogenesis</keyword>
<dbReference type="NCBIfam" id="TIGR00202">
    <property type="entry name" value="csrA"/>
    <property type="match status" value="1"/>
</dbReference>
<dbReference type="PANTHER" id="PTHR34984">
    <property type="entry name" value="CARBON STORAGE REGULATOR"/>
    <property type="match status" value="1"/>
</dbReference>
<keyword evidence="2 5" id="KW-0678">Repressor</keyword>
<keyword evidence="7" id="KW-1185">Reference proteome</keyword>
<dbReference type="EMBL" id="SLVV01000003">
    <property type="protein sequence ID" value="TCN26746.1"/>
    <property type="molecule type" value="Genomic_DNA"/>
</dbReference>
<keyword evidence="1 5" id="KW-0963">Cytoplasm</keyword>
<dbReference type="GO" id="GO:0044781">
    <property type="term" value="P:bacterial-type flagellum organization"/>
    <property type="evidence" value="ECO:0007669"/>
    <property type="project" value="UniProtKB-KW"/>
</dbReference>
<dbReference type="GO" id="GO:0005829">
    <property type="term" value="C:cytosol"/>
    <property type="evidence" value="ECO:0007669"/>
    <property type="project" value="TreeGrafter"/>
</dbReference>
<dbReference type="GO" id="GO:0006109">
    <property type="term" value="P:regulation of carbohydrate metabolic process"/>
    <property type="evidence" value="ECO:0007669"/>
    <property type="project" value="InterPro"/>
</dbReference>
<proteinExistence type="inferred from homology"/>
<dbReference type="SUPFAM" id="SSF117130">
    <property type="entry name" value="CsrA-like"/>
    <property type="match status" value="1"/>
</dbReference>
<gene>
    <name evidence="5" type="primary">csrA</name>
    <name evidence="6" type="ORF">EV146_103269</name>
</gene>
<dbReference type="HAMAP" id="MF_00167">
    <property type="entry name" value="CsrA"/>
    <property type="match status" value="1"/>
</dbReference>
<name>A0A4R2BIM9_9BACI</name>
<protein>
    <recommendedName>
        <fullName evidence="5">Translational regulator CsrA</fullName>
    </recommendedName>
</protein>
<evidence type="ECO:0000313" key="6">
    <source>
        <dbReference type="EMBL" id="TCN26746.1"/>
    </source>
</evidence>
<comment type="subcellular location">
    <subcellularLocation>
        <location evidence="5">Cytoplasm</location>
    </subcellularLocation>
</comment>
<dbReference type="Pfam" id="PF02599">
    <property type="entry name" value="CsrA"/>
    <property type="match status" value="1"/>
</dbReference>
<dbReference type="AlphaFoldDB" id="A0A4R2BIM9"/>
<dbReference type="PANTHER" id="PTHR34984:SF1">
    <property type="entry name" value="CARBON STORAGE REGULATOR"/>
    <property type="match status" value="1"/>
</dbReference>
<keyword evidence="4 5" id="KW-0694">RNA-binding</keyword>
<evidence type="ECO:0000256" key="1">
    <source>
        <dbReference type="ARBA" id="ARBA00022490"/>
    </source>
</evidence>
<evidence type="ECO:0000256" key="4">
    <source>
        <dbReference type="ARBA" id="ARBA00022884"/>
    </source>
</evidence>